<evidence type="ECO:0000313" key="2">
    <source>
        <dbReference type="Proteomes" id="UP000030816"/>
    </source>
</evidence>
<gene>
    <name evidence="1" type="ORF">MAM_03645</name>
</gene>
<accession>A0A0B2WR34</accession>
<organism evidence="1 2">
    <name type="scientific">Metarhizium album (strain ARSEF 1941)</name>
    <dbReference type="NCBI Taxonomy" id="1081103"/>
    <lineage>
        <taxon>Eukaryota</taxon>
        <taxon>Fungi</taxon>
        <taxon>Dikarya</taxon>
        <taxon>Ascomycota</taxon>
        <taxon>Pezizomycotina</taxon>
        <taxon>Sordariomycetes</taxon>
        <taxon>Hypocreomycetidae</taxon>
        <taxon>Hypocreales</taxon>
        <taxon>Clavicipitaceae</taxon>
        <taxon>Metarhizium</taxon>
    </lineage>
</organism>
<name>A0A0B2WR34_METAS</name>
<dbReference type="Proteomes" id="UP000030816">
    <property type="component" value="Unassembled WGS sequence"/>
</dbReference>
<protein>
    <submittedName>
        <fullName evidence="1">Uncharacterized protein</fullName>
    </submittedName>
</protein>
<dbReference type="AlphaFoldDB" id="A0A0B2WR34"/>
<dbReference type="GeneID" id="63738100"/>
<proteinExistence type="predicted"/>
<dbReference type="RefSeq" id="XP_040679587.1">
    <property type="nucleotide sequence ID" value="XM_040822444.1"/>
</dbReference>
<dbReference type="EMBL" id="AZHE01000007">
    <property type="protein sequence ID" value="KHN98521.1"/>
    <property type="molecule type" value="Genomic_DNA"/>
</dbReference>
<sequence>MDVRTWLGLAQPLREQGIDTSAAVARVNSSMLACLPCSFASSIYRLFDFAVLVIQIQALPSAPPPCPPEIASSHGFPVAWLVSTACVVGVCACLRAFVRVGMALLSETWVKDTRDTVGVSMAVGHTQQLRRLEARVAGQTRETGKTCKTCSAGQARQGMLREEVMRPEMQALRPSDWFAAPSPSNTASHFAIHVPSHVGVNRQPIRRLSRP</sequence>
<reference evidence="1 2" key="1">
    <citation type="journal article" date="2014" name="Proc. Natl. Acad. Sci. U.S.A.">
        <title>Trajectory and genomic determinants of fungal-pathogen speciation and host adaptation.</title>
        <authorList>
            <person name="Hu X."/>
            <person name="Xiao G."/>
            <person name="Zheng P."/>
            <person name="Shang Y."/>
            <person name="Su Y."/>
            <person name="Zhang X."/>
            <person name="Liu X."/>
            <person name="Zhan S."/>
            <person name="St Leger R.J."/>
            <person name="Wang C."/>
        </authorList>
    </citation>
    <scope>NUCLEOTIDE SEQUENCE [LARGE SCALE GENOMIC DNA]</scope>
    <source>
        <strain evidence="1 2">ARSEF 1941</strain>
    </source>
</reference>
<keyword evidence="2" id="KW-1185">Reference proteome</keyword>
<evidence type="ECO:0000313" key="1">
    <source>
        <dbReference type="EMBL" id="KHN98521.1"/>
    </source>
</evidence>
<comment type="caution">
    <text evidence="1">The sequence shown here is derived from an EMBL/GenBank/DDBJ whole genome shotgun (WGS) entry which is preliminary data.</text>
</comment>
<dbReference type="HOGENOM" id="CLU_1305112_0_0_1"/>